<accession>A0A1I6DWW1</accession>
<sequence>MSRKGRSSRCSFECRLLYFLLALPKEVPRLLKTFHFKCMFEKEHDRHENFKAVKALRSGAYI</sequence>
<evidence type="ECO:0000313" key="1">
    <source>
        <dbReference type="EMBL" id="SFR10000.1"/>
    </source>
</evidence>
<dbReference type="AlphaFoldDB" id="A0A1I6DWW1"/>
<evidence type="ECO:0000313" key="2">
    <source>
        <dbReference type="Proteomes" id="UP000199584"/>
    </source>
</evidence>
<dbReference type="Proteomes" id="UP000199584">
    <property type="component" value="Unassembled WGS sequence"/>
</dbReference>
<reference evidence="2" key="1">
    <citation type="submission" date="2016-10" db="EMBL/GenBank/DDBJ databases">
        <authorList>
            <person name="Varghese N."/>
            <person name="Submissions S."/>
        </authorList>
    </citation>
    <scope>NUCLEOTIDE SEQUENCE [LARGE SCALE GENOMIC DNA]</scope>
    <source>
        <strain evidence="2">DSM 3669</strain>
    </source>
</reference>
<dbReference type="EMBL" id="FOYM01000020">
    <property type="protein sequence ID" value="SFR10000.1"/>
    <property type="molecule type" value="Genomic_DNA"/>
</dbReference>
<keyword evidence="2" id="KW-1185">Reference proteome</keyword>
<proteinExistence type="predicted"/>
<protein>
    <submittedName>
        <fullName evidence="1">Uncharacterized protein</fullName>
    </submittedName>
</protein>
<gene>
    <name evidence="1" type="ORF">SAMN05660706_12010</name>
</gene>
<organism evidence="1 2">
    <name type="scientific">Desulfoscipio geothermicus DSM 3669</name>
    <dbReference type="NCBI Taxonomy" id="1121426"/>
    <lineage>
        <taxon>Bacteria</taxon>
        <taxon>Bacillati</taxon>
        <taxon>Bacillota</taxon>
        <taxon>Clostridia</taxon>
        <taxon>Eubacteriales</taxon>
        <taxon>Desulfallaceae</taxon>
        <taxon>Desulfoscipio</taxon>
    </lineage>
</organism>
<name>A0A1I6DWW1_9FIRM</name>